<gene>
    <name evidence="2" type="ORF">FA13DRAFT_1742793</name>
</gene>
<dbReference type="SUPFAM" id="SSF52047">
    <property type="entry name" value="RNI-like"/>
    <property type="match status" value="1"/>
</dbReference>
<organism evidence="2 3">
    <name type="scientific">Coprinellus micaceus</name>
    <name type="common">Glistening ink-cap mushroom</name>
    <name type="synonym">Coprinus micaceus</name>
    <dbReference type="NCBI Taxonomy" id="71717"/>
    <lineage>
        <taxon>Eukaryota</taxon>
        <taxon>Fungi</taxon>
        <taxon>Dikarya</taxon>
        <taxon>Basidiomycota</taxon>
        <taxon>Agaricomycotina</taxon>
        <taxon>Agaricomycetes</taxon>
        <taxon>Agaricomycetidae</taxon>
        <taxon>Agaricales</taxon>
        <taxon>Agaricineae</taxon>
        <taxon>Psathyrellaceae</taxon>
        <taxon>Coprinellus</taxon>
    </lineage>
</organism>
<evidence type="ECO:0000313" key="3">
    <source>
        <dbReference type="Proteomes" id="UP000298030"/>
    </source>
</evidence>
<dbReference type="InterPro" id="IPR001810">
    <property type="entry name" value="F-box_dom"/>
</dbReference>
<dbReference type="Pfam" id="PF12937">
    <property type="entry name" value="F-box-like"/>
    <property type="match status" value="1"/>
</dbReference>
<proteinExistence type="predicted"/>
<accession>A0A4Y7SFJ4</accession>
<dbReference type="InterPro" id="IPR036047">
    <property type="entry name" value="F-box-like_dom_sf"/>
</dbReference>
<feature type="domain" description="F-box" evidence="1">
    <location>
        <begin position="45"/>
        <end position="92"/>
    </location>
</feature>
<dbReference type="EMBL" id="QPFP01000135">
    <property type="protein sequence ID" value="TEB20632.1"/>
    <property type="molecule type" value="Genomic_DNA"/>
</dbReference>
<dbReference type="Gene3D" id="1.20.1280.50">
    <property type="match status" value="1"/>
</dbReference>
<dbReference type="OrthoDB" id="2922875at2759"/>
<dbReference type="AlphaFoldDB" id="A0A4Y7SFJ4"/>
<dbReference type="SUPFAM" id="SSF81383">
    <property type="entry name" value="F-box domain"/>
    <property type="match status" value="1"/>
</dbReference>
<reference evidence="2 3" key="1">
    <citation type="journal article" date="2019" name="Nat. Ecol. Evol.">
        <title>Megaphylogeny resolves global patterns of mushroom evolution.</title>
        <authorList>
            <person name="Varga T."/>
            <person name="Krizsan K."/>
            <person name="Foldi C."/>
            <person name="Dima B."/>
            <person name="Sanchez-Garcia M."/>
            <person name="Sanchez-Ramirez S."/>
            <person name="Szollosi G.J."/>
            <person name="Szarkandi J.G."/>
            <person name="Papp V."/>
            <person name="Albert L."/>
            <person name="Andreopoulos W."/>
            <person name="Angelini C."/>
            <person name="Antonin V."/>
            <person name="Barry K.W."/>
            <person name="Bougher N.L."/>
            <person name="Buchanan P."/>
            <person name="Buyck B."/>
            <person name="Bense V."/>
            <person name="Catcheside P."/>
            <person name="Chovatia M."/>
            <person name="Cooper J."/>
            <person name="Damon W."/>
            <person name="Desjardin D."/>
            <person name="Finy P."/>
            <person name="Geml J."/>
            <person name="Haridas S."/>
            <person name="Hughes K."/>
            <person name="Justo A."/>
            <person name="Karasinski D."/>
            <person name="Kautmanova I."/>
            <person name="Kiss B."/>
            <person name="Kocsube S."/>
            <person name="Kotiranta H."/>
            <person name="LaButti K.M."/>
            <person name="Lechner B.E."/>
            <person name="Liimatainen K."/>
            <person name="Lipzen A."/>
            <person name="Lukacs Z."/>
            <person name="Mihaltcheva S."/>
            <person name="Morgado L.N."/>
            <person name="Niskanen T."/>
            <person name="Noordeloos M.E."/>
            <person name="Ohm R.A."/>
            <person name="Ortiz-Santana B."/>
            <person name="Ovrebo C."/>
            <person name="Racz N."/>
            <person name="Riley R."/>
            <person name="Savchenko A."/>
            <person name="Shiryaev A."/>
            <person name="Soop K."/>
            <person name="Spirin V."/>
            <person name="Szebenyi C."/>
            <person name="Tomsovsky M."/>
            <person name="Tulloss R.E."/>
            <person name="Uehling J."/>
            <person name="Grigoriev I.V."/>
            <person name="Vagvolgyi C."/>
            <person name="Papp T."/>
            <person name="Martin F.M."/>
            <person name="Miettinen O."/>
            <person name="Hibbett D.S."/>
            <person name="Nagy L.G."/>
        </authorList>
    </citation>
    <scope>NUCLEOTIDE SEQUENCE [LARGE SCALE GENOMIC DNA]</scope>
    <source>
        <strain evidence="2 3">FP101781</strain>
    </source>
</reference>
<dbReference type="Proteomes" id="UP000298030">
    <property type="component" value="Unassembled WGS sequence"/>
</dbReference>
<name>A0A4Y7SFJ4_COPMI</name>
<protein>
    <recommendedName>
        <fullName evidence="1">F-box domain-containing protein</fullName>
    </recommendedName>
</protein>
<evidence type="ECO:0000313" key="2">
    <source>
        <dbReference type="EMBL" id="TEB20632.1"/>
    </source>
</evidence>
<comment type="caution">
    <text evidence="2">The sequence shown here is derived from an EMBL/GenBank/DDBJ whole genome shotgun (WGS) entry which is preliminary data.</text>
</comment>
<keyword evidence="3" id="KW-1185">Reference proteome</keyword>
<evidence type="ECO:0000259" key="1">
    <source>
        <dbReference type="Pfam" id="PF12937"/>
    </source>
</evidence>
<sequence>MRGRLRDRVHRFFRYYDDPVDHSGPTEEVDNVSAPFTSPPLINDALPNELLGTIFMFSAERTLSAFRDVLSISHTCSQWRQVALDCPGLWTNYPFLHTIQDAGVSRLLLERCGGLKLNVGWDRVDNLDRPSSHRNHELFDLEGESIGRFRSYSILLSPAFIQKAEVAWLPWTYECPTESLEELVLDTGDLFRRYKFPWKMVDHDIPSLRILRLRSTWFDLSTILSGNLHTLDIALPSHAKPWSTKQWMSFLQGCRNLTHLSLNLYNIPGSAGASVGLKPPSKESTLPSLSVLTLATPISFCTAFFNMFGIPSIRALGITWPDRDVDGDIHRTVSNVMVPLMLRSAVRDNRMQICPSDVNGKVTIGFTPGNRLLDLPHHNWGRYALEHFGSGRGGALPNDYFQLRMKRGAWRLGQLLPYWSQVARQISTLHVDASCDDPIYSPPIREFLLPFTRKDTYTIWDYKF</sequence>